<dbReference type="EMBL" id="BAAALG010000011">
    <property type="protein sequence ID" value="GAA1107159.1"/>
    <property type="molecule type" value="Genomic_DNA"/>
</dbReference>
<proteinExistence type="predicted"/>
<keyword evidence="1" id="KW-0175">Coiled coil</keyword>
<dbReference type="InterPro" id="IPR032710">
    <property type="entry name" value="NTF2-like_dom_sf"/>
</dbReference>
<protein>
    <submittedName>
        <fullName evidence="3">Nuclear transport factor 2 family protein</fullName>
    </submittedName>
</protein>
<dbReference type="RefSeq" id="WP_343995510.1">
    <property type="nucleotide sequence ID" value="NZ_BAAALG010000011.1"/>
</dbReference>
<sequence>MTDVAAQLEALTARLQVLEDQAEIIRLIASYGPLVDAGCADEVGAIWTEDGVYDVDEMYMGSRADIVAMVNGEAHQGLIAKGSAHFLGPAAVNVDGDTAVAVCQSILMVHHKERFIPARAGIHHWELVRTADGWQTTRRTSRLLDGDLDTRALMAAGGKGERRG</sequence>
<feature type="domain" description="SnoaL-like" evidence="2">
    <location>
        <begin position="17"/>
        <end position="140"/>
    </location>
</feature>
<evidence type="ECO:0000259" key="2">
    <source>
        <dbReference type="Pfam" id="PF13577"/>
    </source>
</evidence>
<dbReference type="InterPro" id="IPR037401">
    <property type="entry name" value="SnoaL-like"/>
</dbReference>
<keyword evidence="4" id="KW-1185">Reference proteome</keyword>
<gene>
    <name evidence="3" type="ORF">GCM10009668_28880</name>
</gene>
<name>A0ABP4EIK9_9ACTN</name>
<evidence type="ECO:0000313" key="3">
    <source>
        <dbReference type="EMBL" id="GAA1107159.1"/>
    </source>
</evidence>
<dbReference type="Gene3D" id="3.10.450.50">
    <property type="match status" value="1"/>
</dbReference>
<dbReference type="SUPFAM" id="SSF54427">
    <property type="entry name" value="NTF2-like"/>
    <property type="match status" value="1"/>
</dbReference>
<comment type="caution">
    <text evidence="3">The sequence shown here is derived from an EMBL/GenBank/DDBJ whole genome shotgun (WGS) entry which is preliminary data.</text>
</comment>
<evidence type="ECO:0000313" key="4">
    <source>
        <dbReference type="Proteomes" id="UP001501581"/>
    </source>
</evidence>
<reference evidence="4" key="1">
    <citation type="journal article" date="2019" name="Int. J. Syst. Evol. Microbiol.">
        <title>The Global Catalogue of Microorganisms (GCM) 10K type strain sequencing project: providing services to taxonomists for standard genome sequencing and annotation.</title>
        <authorList>
            <consortium name="The Broad Institute Genomics Platform"/>
            <consortium name="The Broad Institute Genome Sequencing Center for Infectious Disease"/>
            <person name="Wu L."/>
            <person name="Ma J."/>
        </authorList>
    </citation>
    <scope>NUCLEOTIDE SEQUENCE [LARGE SCALE GENOMIC DNA]</scope>
    <source>
        <strain evidence="4">JCM 13008</strain>
    </source>
</reference>
<accession>A0ABP4EIK9</accession>
<dbReference type="Proteomes" id="UP001501581">
    <property type="component" value="Unassembled WGS sequence"/>
</dbReference>
<feature type="coiled-coil region" evidence="1">
    <location>
        <begin position="1"/>
        <end position="28"/>
    </location>
</feature>
<evidence type="ECO:0000256" key="1">
    <source>
        <dbReference type="SAM" id="Coils"/>
    </source>
</evidence>
<organism evidence="3 4">
    <name type="scientific">Nocardioides dubius</name>
    <dbReference type="NCBI Taxonomy" id="317019"/>
    <lineage>
        <taxon>Bacteria</taxon>
        <taxon>Bacillati</taxon>
        <taxon>Actinomycetota</taxon>
        <taxon>Actinomycetes</taxon>
        <taxon>Propionibacteriales</taxon>
        <taxon>Nocardioidaceae</taxon>
        <taxon>Nocardioides</taxon>
    </lineage>
</organism>
<dbReference type="Pfam" id="PF13577">
    <property type="entry name" value="SnoaL_4"/>
    <property type="match status" value="1"/>
</dbReference>